<evidence type="ECO:0000313" key="10">
    <source>
        <dbReference type="EMBL" id="AYA94918.1"/>
    </source>
</evidence>
<keyword evidence="6 7" id="KW-1160">Virus entry into host cell</keyword>
<evidence type="ECO:0000256" key="9">
    <source>
        <dbReference type="SAM" id="MobiDB-lite"/>
    </source>
</evidence>
<dbReference type="GO" id="GO:0075509">
    <property type="term" value="P:endocytosis involved in viral entry into host cell"/>
    <property type="evidence" value="ECO:0007669"/>
    <property type="project" value="UniProtKB-KW"/>
</dbReference>
<protein>
    <recommendedName>
        <fullName evidence="7 8">Major capsid protein L1</fullName>
    </recommendedName>
</protein>
<keyword evidence="4 7" id="KW-0946">Virion</keyword>
<evidence type="ECO:0000256" key="8">
    <source>
        <dbReference type="RuleBase" id="RU361248"/>
    </source>
</evidence>
<dbReference type="Pfam" id="PF00500">
    <property type="entry name" value="Late_protein_L1"/>
    <property type="match status" value="1"/>
</dbReference>
<accession>A0A385PMH2</accession>
<gene>
    <name evidence="7 8" type="primary">L1</name>
</gene>
<comment type="subunit">
    <text evidence="7">Self-assembles into homopentamers. The capsid has an icosahedral symmetry and consists of 72 capsomers, with each capsomer being a pentamer of L1. Interacts with the minor capsid protein L2; this interaction is necessary for viral genome encapsidation. Interacts with protein E2; this interaction enhances E2-dependent replication and transcription activation.</text>
</comment>
<dbReference type="GO" id="GO:0039620">
    <property type="term" value="C:T=7 icosahedral viral capsid"/>
    <property type="evidence" value="ECO:0007669"/>
    <property type="project" value="UniProtKB-UniRule"/>
</dbReference>
<dbReference type="InterPro" id="IPR011222">
    <property type="entry name" value="dsDNA_vir_gr_I_capsid"/>
</dbReference>
<name>A0A385PMH2_9PAPI</name>
<keyword evidence="7" id="KW-1015">Disulfide bond</keyword>
<dbReference type="InterPro" id="IPR002210">
    <property type="entry name" value="Capsid_L1_Papillomavir"/>
</dbReference>
<proteinExistence type="inferred from homology"/>
<dbReference type="InterPro" id="IPR036973">
    <property type="entry name" value="Capsid_L1_sf_Papillomavir"/>
</dbReference>
<dbReference type="Gene3D" id="2.60.175.20">
    <property type="entry name" value="Major capsid L1 (late) superfamily, Papillomavirus"/>
    <property type="match status" value="2"/>
</dbReference>
<feature type="region of interest" description="Disordered" evidence="9">
    <location>
        <begin position="517"/>
        <end position="537"/>
    </location>
</feature>
<reference evidence="10" key="1">
    <citation type="journal article" date="2018" name="Nat. Med.">
        <title>Expanded skin virome in DOCK8-deficient patients.</title>
        <authorList>
            <consortium name="NISC Comparative Sequencing Program"/>
            <person name="Tirosh O."/>
            <person name="Conlan S."/>
            <person name="Deming C."/>
            <person name="Lee-Lin S.Q."/>
            <person name="Huang X."/>
            <person name="Su H.C."/>
            <person name="Freeman A.F."/>
            <person name="Segre J.A."/>
            <person name="Kong H.H."/>
        </authorList>
    </citation>
    <scope>NUCLEOTIDE SEQUENCE</scope>
    <source>
        <strain evidence="10">HPV-mSK_210</strain>
    </source>
</reference>
<keyword evidence="3 7" id="KW-1161">Viral attachment to host cell</keyword>
<feature type="disulfide bond" description="Interchain (with Cys-202)" evidence="7">
    <location>
        <position position="464"/>
    </location>
</feature>
<evidence type="ECO:0000256" key="7">
    <source>
        <dbReference type="HAMAP-Rule" id="MF_04002"/>
    </source>
</evidence>
<sequence length="537" mass="61098">MICIHHCFHVNESVNTQKYFNILQMSFWQRENGKLYLPPSKPTAKVLSTDDYVKETNIFFHTGTERLLNVGHPYFEVLNDATQAVEVPKVSGNAYRVLLLQLPDPNKFALINQNVFDPNRERLVWKLKAVQLDRGGPLGVGVTGHPLFNKVLDAENPTQYPPKLQPTDDLRMDVAHDPKQSQIFILGCTPAIGEHWDKADFCPTHVSQKGDCYPIKLVNSFIEDGDMGDIGYGNINFKVLQEDKSNAPLDIINGVCKYPDFVKMGKDVYGDSMFFFGKQEQLYARHFYAKAGTMGDSVPQTDTSYLVNPQSDKPQKDLGSHLYFPMVSGSLTSTNNQLFNRPYFLQRAQGKNNGILWGNRVFITILDNSRNTNFVISVFKEAGTVDQNYTYKASDFKTYLRHIEELEVEMVVQLCKVSLDPDVLAHINVMNPQILDEWQLAFVPPAPQGIEDQYRHITSLATKCPSAQQPAEHSDPYEKYNFWRVDLTESFSSELDQFSLGRKFLFQSGVLNGNKRLRSLTDTTPATKKSVKRRRKV</sequence>
<keyword evidence="7" id="KW-1048">Host nucleus</keyword>
<evidence type="ECO:0000256" key="1">
    <source>
        <dbReference type="ARBA" id="ARBA00022561"/>
    </source>
</evidence>
<keyword evidence="1 7" id="KW-0167">Capsid protein</keyword>
<dbReference type="GO" id="GO:0042025">
    <property type="term" value="C:host cell nucleus"/>
    <property type="evidence" value="ECO:0007669"/>
    <property type="project" value="UniProtKB-SubCell"/>
</dbReference>
<organism evidence="10">
    <name type="scientific">Human papillomavirus</name>
    <dbReference type="NCBI Taxonomy" id="10566"/>
    <lineage>
        <taxon>Viruses</taxon>
        <taxon>Monodnaviria</taxon>
        <taxon>Shotokuvirae</taxon>
        <taxon>Cossaviricota</taxon>
        <taxon>Papovaviricetes</taxon>
        <taxon>Zurhausenvirales</taxon>
        <taxon>Papillomaviridae</taxon>
    </lineage>
</organism>
<evidence type="ECO:0000256" key="6">
    <source>
        <dbReference type="ARBA" id="ARBA00023296"/>
    </source>
</evidence>
<evidence type="ECO:0000256" key="4">
    <source>
        <dbReference type="ARBA" id="ARBA00022844"/>
    </source>
</evidence>
<keyword evidence="8" id="KW-1145">T=7 icosahedral capsid protein</keyword>
<keyword evidence="7" id="KW-1164">Virus endocytosis by host</keyword>
<dbReference type="EMBL" id="MH777351">
    <property type="protein sequence ID" value="AYA94918.1"/>
    <property type="molecule type" value="Genomic_DNA"/>
</dbReference>
<evidence type="ECO:0000256" key="5">
    <source>
        <dbReference type="ARBA" id="ARBA00022921"/>
    </source>
</evidence>
<evidence type="ECO:0000256" key="3">
    <source>
        <dbReference type="ARBA" id="ARBA00022804"/>
    </source>
</evidence>
<comment type="similarity">
    <text evidence="7 8">Belongs to the papillomaviridae L1 protein family.</text>
</comment>
<dbReference type="PRINTS" id="PR00865">
    <property type="entry name" value="HPVCAPSIDL1"/>
</dbReference>
<comment type="subcellular location">
    <subcellularLocation>
        <location evidence="7">Virion</location>
    </subcellularLocation>
    <subcellularLocation>
        <location evidence="7">Host nucleus</location>
    </subcellularLocation>
</comment>
<dbReference type="SUPFAM" id="SSF88648">
    <property type="entry name" value="Group I dsDNA viruses"/>
    <property type="match status" value="1"/>
</dbReference>
<evidence type="ECO:0000256" key="2">
    <source>
        <dbReference type="ARBA" id="ARBA00022581"/>
    </source>
</evidence>
<keyword evidence="7" id="KW-1162">Viral penetration into host cytoplasm</keyword>
<dbReference type="HAMAP" id="MF_04002">
    <property type="entry name" value="PPV_L1"/>
    <property type="match status" value="1"/>
</dbReference>
<dbReference type="GO" id="GO:0019062">
    <property type="term" value="P:virion attachment to host cell"/>
    <property type="evidence" value="ECO:0007669"/>
    <property type="project" value="UniProtKB-UniRule"/>
</dbReference>
<dbReference type="GO" id="GO:0005198">
    <property type="term" value="F:structural molecule activity"/>
    <property type="evidence" value="ECO:0007669"/>
    <property type="project" value="UniProtKB-UniRule"/>
</dbReference>
<keyword evidence="2 7" id="KW-0945">Host-virus interaction</keyword>
<comment type="function">
    <text evidence="7 8">Forms an icosahedral capsid with a T=7 symmetry and a 50 nm diameter. The capsid is composed of 72 pentamers linked to each other by disulfide bonds and associated with L2 proteins. Binds to heparan sulfate proteoglycans on cell surface of basal layer keratinocytes to provide initial virion attachment. This binding mediates a conformational change in the virus capsid that facilitates efficient infection. The virion enters the host cell via endocytosis. During virus trafficking, L1 protein dissociates from the viral DNA and the genomic DNA is released to the host nucleus. The virion assembly takes place within the cell nucleus. Encapsulates the genomic DNA together with protein L2.</text>
</comment>
<keyword evidence="5 7" id="KW-0426">Late protein</keyword>
<feature type="disulfide bond" description="Interchain (with Cys-464)" evidence="7">
    <location>
        <position position="202"/>
    </location>
</feature>